<dbReference type="AlphaFoldDB" id="A0A8X6X4K6"/>
<evidence type="ECO:0000313" key="2">
    <source>
        <dbReference type="Proteomes" id="UP000886998"/>
    </source>
</evidence>
<comment type="caution">
    <text evidence="1">The sequence shown here is derived from an EMBL/GenBank/DDBJ whole genome shotgun (WGS) entry which is preliminary data.</text>
</comment>
<evidence type="ECO:0000313" key="1">
    <source>
        <dbReference type="EMBL" id="GFY46047.1"/>
    </source>
</evidence>
<proteinExistence type="predicted"/>
<gene>
    <name evidence="1" type="ORF">TNIN_17981</name>
</gene>
<dbReference type="EMBL" id="BMAV01005186">
    <property type="protein sequence ID" value="GFY46047.1"/>
    <property type="molecule type" value="Genomic_DNA"/>
</dbReference>
<name>A0A8X6X4K6_9ARAC</name>
<protein>
    <submittedName>
        <fullName evidence="1">Uncharacterized protein</fullName>
    </submittedName>
</protein>
<keyword evidence="2" id="KW-1185">Reference proteome</keyword>
<dbReference type="Proteomes" id="UP000886998">
    <property type="component" value="Unassembled WGS sequence"/>
</dbReference>
<accession>A0A8X6X4K6</accession>
<reference evidence="1" key="1">
    <citation type="submission" date="2020-08" db="EMBL/GenBank/DDBJ databases">
        <title>Multicomponent nature underlies the extraordinary mechanical properties of spider dragline silk.</title>
        <authorList>
            <person name="Kono N."/>
            <person name="Nakamura H."/>
            <person name="Mori M."/>
            <person name="Yoshida Y."/>
            <person name="Ohtoshi R."/>
            <person name="Malay A.D."/>
            <person name="Moran D.A.P."/>
            <person name="Tomita M."/>
            <person name="Numata K."/>
            <person name="Arakawa K."/>
        </authorList>
    </citation>
    <scope>NUCLEOTIDE SEQUENCE</scope>
</reference>
<sequence>MRAQALRDPHTRRSSEIVCRGREQISLFDGEEIITESVKDQFMGNVHISWRKYDSTNKGTMEILCCLEEKGVAQSVHLVW</sequence>
<organism evidence="1 2">
    <name type="scientific">Trichonephila inaurata madagascariensis</name>
    <dbReference type="NCBI Taxonomy" id="2747483"/>
    <lineage>
        <taxon>Eukaryota</taxon>
        <taxon>Metazoa</taxon>
        <taxon>Ecdysozoa</taxon>
        <taxon>Arthropoda</taxon>
        <taxon>Chelicerata</taxon>
        <taxon>Arachnida</taxon>
        <taxon>Araneae</taxon>
        <taxon>Araneomorphae</taxon>
        <taxon>Entelegynae</taxon>
        <taxon>Araneoidea</taxon>
        <taxon>Nephilidae</taxon>
        <taxon>Trichonephila</taxon>
        <taxon>Trichonephila inaurata</taxon>
    </lineage>
</organism>